<dbReference type="STRING" id="307486.GCA_000807215_00594"/>
<accession>A0A554WZH0</accession>
<evidence type="ECO:0008006" key="3">
    <source>
        <dbReference type="Google" id="ProtNLM"/>
    </source>
</evidence>
<comment type="caution">
    <text evidence="1">The sequence shown here is derived from an EMBL/GenBank/DDBJ whole genome shotgun (WGS) entry which is preliminary data.</text>
</comment>
<evidence type="ECO:0000313" key="1">
    <source>
        <dbReference type="EMBL" id="TSE28979.1"/>
    </source>
</evidence>
<reference evidence="1 2" key="1">
    <citation type="submission" date="2019-07" db="EMBL/GenBank/DDBJ databases">
        <title>Tepidimonas taiwanensis I1-1 draft genome.</title>
        <authorList>
            <person name="Da Costa M.S."/>
            <person name="Froufe H.J.C."/>
            <person name="Egas C."/>
            <person name="Albuquerque L."/>
        </authorList>
    </citation>
    <scope>NUCLEOTIDE SEQUENCE [LARGE SCALE GENOMIC DNA]</scope>
    <source>
        <strain evidence="1 2">I1-1</strain>
    </source>
</reference>
<dbReference type="AlphaFoldDB" id="A0A554WZH0"/>
<organism evidence="1 2">
    <name type="scientific">Tepidimonas taiwanensis</name>
    <dbReference type="NCBI Taxonomy" id="307486"/>
    <lineage>
        <taxon>Bacteria</taxon>
        <taxon>Pseudomonadati</taxon>
        <taxon>Pseudomonadota</taxon>
        <taxon>Betaproteobacteria</taxon>
        <taxon>Burkholderiales</taxon>
        <taxon>Tepidimonas</taxon>
    </lineage>
</organism>
<proteinExistence type="predicted"/>
<dbReference type="Proteomes" id="UP000317763">
    <property type="component" value="Unassembled WGS sequence"/>
</dbReference>
<protein>
    <recommendedName>
        <fullName evidence="3">Integrase core domain protein</fullName>
    </recommendedName>
</protein>
<gene>
    <name evidence="1" type="ORF">Ttaiw_02436</name>
</gene>
<name>A0A554WZH0_9BURK</name>
<dbReference type="EMBL" id="VJOM01000042">
    <property type="protein sequence ID" value="TSE28979.1"/>
    <property type="molecule type" value="Genomic_DNA"/>
</dbReference>
<keyword evidence="2" id="KW-1185">Reference proteome</keyword>
<evidence type="ECO:0000313" key="2">
    <source>
        <dbReference type="Proteomes" id="UP000317763"/>
    </source>
</evidence>
<sequence>MDGLVFYNHRRLHSSLAYLSPMQHEQRWREPKRQQTA</sequence>